<evidence type="ECO:0000313" key="4">
    <source>
        <dbReference type="Proteomes" id="UP000663829"/>
    </source>
</evidence>
<comment type="caution">
    <text evidence="2">The sequence shown here is derived from an EMBL/GenBank/DDBJ whole genome shotgun (WGS) entry which is preliminary data.</text>
</comment>
<keyword evidence="4" id="KW-1185">Reference proteome</keyword>
<name>A0A816G6Y8_9BILA</name>
<evidence type="ECO:0000313" key="2">
    <source>
        <dbReference type="EMBL" id="CAF1670005.1"/>
    </source>
</evidence>
<evidence type="ECO:0000313" key="3">
    <source>
        <dbReference type="EMBL" id="CAF4640240.1"/>
    </source>
</evidence>
<reference evidence="2" key="1">
    <citation type="submission" date="2021-02" db="EMBL/GenBank/DDBJ databases">
        <authorList>
            <person name="Nowell W R."/>
        </authorList>
    </citation>
    <scope>NUCLEOTIDE SEQUENCE</scope>
</reference>
<dbReference type="Proteomes" id="UP000681722">
    <property type="component" value="Unassembled WGS sequence"/>
</dbReference>
<dbReference type="EMBL" id="CAJOBC010139450">
    <property type="protein sequence ID" value="CAF4640240.1"/>
    <property type="molecule type" value="Genomic_DNA"/>
</dbReference>
<dbReference type="Proteomes" id="UP000663829">
    <property type="component" value="Unassembled WGS sequence"/>
</dbReference>
<dbReference type="EMBL" id="CAJNOQ010060382">
    <property type="protein sequence ID" value="CAF1670005.1"/>
    <property type="molecule type" value="Genomic_DNA"/>
</dbReference>
<evidence type="ECO:0000256" key="1">
    <source>
        <dbReference type="SAM" id="MobiDB-lite"/>
    </source>
</evidence>
<gene>
    <name evidence="2" type="ORF">GPM918_LOCUS46279</name>
    <name evidence="3" type="ORF">SRO942_LOCUS50116</name>
</gene>
<protein>
    <submittedName>
        <fullName evidence="2">Uncharacterized protein</fullName>
    </submittedName>
</protein>
<dbReference type="AlphaFoldDB" id="A0A816G6Y8"/>
<sequence>SPNPYVFQTLFPADNTSDKVQEVPQPHMPYNG</sequence>
<feature type="non-terminal residue" evidence="2">
    <location>
        <position position="1"/>
    </location>
</feature>
<proteinExistence type="predicted"/>
<accession>A0A816G6Y8</accession>
<organism evidence="2 4">
    <name type="scientific">Didymodactylos carnosus</name>
    <dbReference type="NCBI Taxonomy" id="1234261"/>
    <lineage>
        <taxon>Eukaryota</taxon>
        <taxon>Metazoa</taxon>
        <taxon>Spiralia</taxon>
        <taxon>Gnathifera</taxon>
        <taxon>Rotifera</taxon>
        <taxon>Eurotatoria</taxon>
        <taxon>Bdelloidea</taxon>
        <taxon>Philodinida</taxon>
        <taxon>Philodinidae</taxon>
        <taxon>Didymodactylos</taxon>
    </lineage>
</organism>
<feature type="region of interest" description="Disordered" evidence="1">
    <location>
        <begin position="13"/>
        <end position="32"/>
    </location>
</feature>